<dbReference type="InterPro" id="IPR042098">
    <property type="entry name" value="TauD-like_sf"/>
</dbReference>
<dbReference type="AlphaFoldDB" id="A0A8E2EDR2"/>
<dbReference type="FunFam" id="3.60.130.10:FF:000058">
    <property type="entry name" value="Uncharacterized protein"/>
    <property type="match status" value="1"/>
</dbReference>
<evidence type="ECO:0000256" key="2">
    <source>
        <dbReference type="ARBA" id="ARBA00008654"/>
    </source>
</evidence>
<dbReference type="OrthoDB" id="406634at2759"/>
<dbReference type="GO" id="GO:0045329">
    <property type="term" value="P:carnitine biosynthetic process"/>
    <property type="evidence" value="ECO:0007669"/>
    <property type="project" value="TreeGrafter"/>
</dbReference>
<keyword evidence="3" id="KW-0479">Metal-binding</keyword>
<reference evidence="8 9" key="1">
    <citation type="journal article" date="2016" name="Nat. Commun.">
        <title>Ectomycorrhizal ecology is imprinted in the genome of the dominant symbiotic fungus Cenococcum geophilum.</title>
        <authorList>
            <consortium name="DOE Joint Genome Institute"/>
            <person name="Peter M."/>
            <person name="Kohler A."/>
            <person name="Ohm R.A."/>
            <person name="Kuo A."/>
            <person name="Krutzmann J."/>
            <person name="Morin E."/>
            <person name="Arend M."/>
            <person name="Barry K.W."/>
            <person name="Binder M."/>
            <person name="Choi C."/>
            <person name="Clum A."/>
            <person name="Copeland A."/>
            <person name="Grisel N."/>
            <person name="Haridas S."/>
            <person name="Kipfer T."/>
            <person name="LaButti K."/>
            <person name="Lindquist E."/>
            <person name="Lipzen A."/>
            <person name="Maire R."/>
            <person name="Meier B."/>
            <person name="Mihaltcheva S."/>
            <person name="Molinier V."/>
            <person name="Murat C."/>
            <person name="Poggeler S."/>
            <person name="Quandt C.A."/>
            <person name="Sperisen C."/>
            <person name="Tritt A."/>
            <person name="Tisserant E."/>
            <person name="Crous P.W."/>
            <person name="Henrissat B."/>
            <person name="Nehls U."/>
            <person name="Egli S."/>
            <person name="Spatafora J.W."/>
            <person name="Grigoriev I.V."/>
            <person name="Martin F.M."/>
        </authorList>
    </citation>
    <scope>NUCLEOTIDE SEQUENCE [LARGE SCALE GENOMIC DNA]</scope>
    <source>
        <strain evidence="8 9">CBS 459.81</strain>
    </source>
</reference>
<feature type="domain" description="TauD/TfdA-like" evidence="7">
    <location>
        <begin position="195"/>
        <end position="444"/>
    </location>
</feature>
<comment type="similarity">
    <text evidence="2">Belongs to the gamma-BBH/TMLD family.</text>
</comment>
<keyword evidence="6" id="KW-0408">Iron</keyword>
<dbReference type="GO" id="GO:0046872">
    <property type="term" value="F:metal ion binding"/>
    <property type="evidence" value="ECO:0007669"/>
    <property type="project" value="UniProtKB-KW"/>
</dbReference>
<dbReference type="GO" id="GO:0005739">
    <property type="term" value="C:mitochondrion"/>
    <property type="evidence" value="ECO:0007669"/>
    <property type="project" value="TreeGrafter"/>
</dbReference>
<dbReference type="Gene3D" id="3.60.130.10">
    <property type="entry name" value="Clavaminate synthase-like"/>
    <property type="match status" value="1"/>
</dbReference>
<name>A0A8E2EDR2_9PEZI</name>
<evidence type="ECO:0000256" key="4">
    <source>
        <dbReference type="ARBA" id="ARBA00022964"/>
    </source>
</evidence>
<dbReference type="Gene3D" id="3.30.2020.30">
    <property type="match status" value="1"/>
</dbReference>
<evidence type="ECO:0000256" key="3">
    <source>
        <dbReference type="ARBA" id="ARBA00022723"/>
    </source>
</evidence>
<evidence type="ECO:0000313" key="9">
    <source>
        <dbReference type="Proteomes" id="UP000250266"/>
    </source>
</evidence>
<accession>A0A8E2EDR2</accession>
<dbReference type="InterPro" id="IPR050411">
    <property type="entry name" value="AlphaKG_dependent_hydroxylases"/>
</dbReference>
<keyword evidence="9" id="KW-1185">Reference proteome</keyword>
<comment type="cofactor">
    <cofactor evidence="1">
        <name>Fe(2+)</name>
        <dbReference type="ChEBI" id="CHEBI:29033"/>
    </cofactor>
</comment>
<evidence type="ECO:0000256" key="6">
    <source>
        <dbReference type="ARBA" id="ARBA00023004"/>
    </source>
</evidence>
<evidence type="ECO:0000256" key="5">
    <source>
        <dbReference type="ARBA" id="ARBA00023002"/>
    </source>
</evidence>
<dbReference type="Pfam" id="PF02668">
    <property type="entry name" value="TauD"/>
    <property type="match status" value="1"/>
</dbReference>
<evidence type="ECO:0000256" key="1">
    <source>
        <dbReference type="ARBA" id="ARBA00001954"/>
    </source>
</evidence>
<evidence type="ECO:0000259" key="7">
    <source>
        <dbReference type="Pfam" id="PF02668"/>
    </source>
</evidence>
<dbReference type="InterPro" id="IPR038492">
    <property type="entry name" value="GBBH-like_N_sf"/>
</dbReference>
<dbReference type="SUPFAM" id="SSF51197">
    <property type="entry name" value="Clavaminate synthase-like"/>
    <property type="match status" value="1"/>
</dbReference>
<evidence type="ECO:0000313" key="8">
    <source>
        <dbReference type="EMBL" id="OCK82092.1"/>
    </source>
</evidence>
<dbReference type="Proteomes" id="UP000250266">
    <property type="component" value="Unassembled WGS sequence"/>
</dbReference>
<dbReference type="EMBL" id="KV744899">
    <property type="protein sequence ID" value="OCK82092.1"/>
    <property type="molecule type" value="Genomic_DNA"/>
</dbReference>
<organism evidence="8 9">
    <name type="scientific">Lepidopterella palustris CBS 459.81</name>
    <dbReference type="NCBI Taxonomy" id="1314670"/>
    <lineage>
        <taxon>Eukaryota</taxon>
        <taxon>Fungi</taxon>
        <taxon>Dikarya</taxon>
        <taxon>Ascomycota</taxon>
        <taxon>Pezizomycotina</taxon>
        <taxon>Dothideomycetes</taxon>
        <taxon>Pleosporomycetidae</taxon>
        <taxon>Mytilinidiales</taxon>
        <taxon>Argynnaceae</taxon>
        <taxon>Lepidopterella</taxon>
    </lineage>
</organism>
<protein>
    <submittedName>
        <fullName evidence="8">Clavaminate synthase-like protein</fullName>
    </submittedName>
</protein>
<proteinExistence type="inferred from homology"/>
<keyword evidence="4" id="KW-0223">Dioxygenase</keyword>
<dbReference type="InterPro" id="IPR003819">
    <property type="entry name" value="TauD/TfdA-like"/>
</dbReference>
<dbReference type="CDD" id="cd00250">
    <property type="entry name" value="CAS_like"/>
    <property type="match status" value="1"/>
</dbReference>
<dbReference type="PANTHER" id="PTHR10696">
    <property type="entry name" value="GAMMA-BUTYROBETAINE HYDROXYLASE-RELATED"/>
    <property type="match status" value="1"/>
</dbReference>
<keyword evidence="5" id="KW-0560">Oxidoreductase</keyword>
<sequence length="476" mass="54704">MSLNLTTKASVRLFSVIARSGARKYSPGRSARCNVTIRQFWGKSLQPQQQQQEAQQEHLVHNTSNASLLDGKPAKNIAVNIDGKPKIFDSLFLRDSCTCPQCVDPSNKQKLFQTSDIPENLEGACRTVVDKENGWMVEIIWTNDIPGYSAEHRTRHSVDWLRRALNVELELRGGVRSDERVLWDREIITKNNRWVNYEEYMVDDQTLFESLSHLNKYGLLFLKGVPESEKAVEDIAGRIGTLKDTFYGRTWDVKSKPNAKNIAYTHQFLGLHMDLLYTSNPPHLQFLHSLRARSPGGSSLFADSFHAAQLIHTASAFHFRTLCNFPVTYHYHNDAQHYHFTRPTIELFPYPKYSEPTNLAIRRVNWSPPFQAPFEARIGGENQSALANYRAAAHAFEKALSAEESVFEYRLEEGECVVFDNRRVLHARRAFDAEKGERWLKGAYVDDDVFFSRLRVLQERFEAKWIADGVVRHVVK</sequence>
<dbReference type="GO" id="GO:0051213">
    <property type="term" value="F:dioxygenase activity"/>
    <property type="evidence" value="ECO:0007669"/>
    <property type="project" value="UniProtKB-KW"/>
</dbReference>
<dbReference type="PANTHER" id="PTHR10696:SF25">
    <property type="entry name" value="OXIDOREDUCTASE AIM17-RELATED"/>
    <property type="match status" value="1"/>
</dbReference>
<gene>
    <name evidence="8" type="ORF">K432DRAFT_391574</name>
</gene>